<dbReference type="PANTHER" id="PTHR46494">
    <property type="entry name" value="CORA FAMILY METAL ION TRANSPORTER (EUROFUNG)"/>
    <property type="match status" value="1"/>
</dbReference>
<evidence type="ECO:0000256" key="8">
    <source>
        <dbReference type="ARBA" id="ARBA00023065"/>
    </source>
</evidence>
<organism evidence="13 14">
    <name type="scientific">Hungatella hathewayi</name>
    <dbReference type="NCBI Taxonomy" id="154046"/>
    <lineage>
        <taxon>Bacteria</taxon>
        <taxon>Bacillati</taxon>
        <taxon>Bacillota</taxon>
        <taxon>Clostridia</taxon>
        <taxon>Lachnospirales</taxon>
        <taxon>Lachnospiraceae</taxon>
        <taxon>Hungatella</taxon>
    </lineage>
</organism>
<dbReference type="SUPFAM" id="SSF144083">
    <property type="entry name" value="Magnesium transport protein CorA, transmembrane region"/>
    <property type="match status" value="1"/>
</dbReference>
<dbReference type="GO" id="GO:0015087">
    <property type="term" value="F:cobalt ion transmembrane transporter activity"/>
    <property type="evidence" value="ECO:0007669"/>
    <property type="project" value="TreeGrafter"/>
</dbReference>
<dbReference type="AlphaFoldDB" id="A0A174JHS1"/>
<dbReference type="SUPFAM" id="SSF143865">
    <property type="entry name" value="CorA soluble domain-like"/>
    <property type="match status" value="1"/>
</dbReference>
<reference evidence="13 14" key="1">
    <citation type="submission" date="2015-09" db="EMBL/GenBank/DDBJ databases">
        <authorList>
            <consortium name="Pathogen Informatics"/>
        </authorList>
    </citation>
    <scope>NUCLEOTIDE SEQUENCE [LARGE SCALE GENOMIC DNA]</scope>
    <source>
        <strain evidence="13 14">2789STDY5608850</strain>
    </source>
</reference>
<keyword evidence="8" id="KW-0406">Ion transport</keyword>
<dbReference type="GO" id="GO:0000287">
    <property type="term" value="F:magnesium ion binding"/>
    <property type="evidence" value="ECO:0007669"/>
    <property type="project" value="TreeGrafter"/>
</dbReference>
<comment type="catalytic activity">
    <reaction evidence="10">
        <text>Mg(2+)(in) = Mg(2+)(out)</text>
        <dbReference type="Rhea" id="RHEA:29827"/>
        <dbReference type="ChEBI" id="CHEBI:18420"/>
    </reaction>
</comment>
<keyword evidence="9 12" id="KW-0472">Membrane</keyword>
<evidence type="ECO:0000313" key="14">
    <source>
        <dbReference type="Proteomes" id="UP000095651"/>
    </source>
</evidence>
<evidence type="ECO:0000256" key="3">
    <source>
        <dbReference type="ARBA" id="ARBA00022448"/>
    </source>
</evidence>
<dbReference type="PANTHER" id="PTHR46494:SF1">
    <property type="entry name" value="CORA FAMILY METAL ION TRANSPORTER (EUROFUNG)"/>
    <property type="match status" value="1"/>
</dbReference>
<protein>
    <submittedName>
        <fullName evidence="13">Mg2 transporter protein CorA family protein</fullName>
    </submittedName>
</protein>
<feature type="transmembrane region" description="Helical" evidence="12">
    <location>
        <begin position="297"/>
        <end position="317"/>
    </location>
</feature>
<keyword evidence="5 12" id="KW-0812">Transmembrane</keyword>
<evidence type="ECO:0000256" key="7">
    <source>
        <dbReference type="ARBA" id="ARBA00022989"/>
    </source>
</evidence>
<evidence type="ECO:0000256" key="12">
    <source>
        <dbReference type="SAM" id="Phobius"/>
    </source>
</evidence>
<comment type="similarity">
    <text evidence="2">Belongs to the CorA metal ion transporter (MIT) (TC 1.A.35) family.</text>
</comment>
<keyword evidence="4" id="KW-1003">Cell membrane</keyword>
<dbReference type="RefSeq" id="WP_055658741.1">
    <property type="nucleotide sequence ID" value="NZ_CABIXC010000015.1"/>
</dbReference>
<feature type="transmembrane region" description="Helical" evidence="12">
    <location>
        <begin position="262"/>
        <end position="285"/>
    </location>
</feature>
<dbReference type="InterPro" id="IPR045861">
    <property type="entry name" value="CorA_cytoplasmic_dom"/>
</dbReference>
<evidence type="ECO:0000256" key="6">
    <source>
        <dbReference type="ARBA" id="ARBA00022842"/>
    </source>
</evidence>
<dbReference type="Pfam" id="PF01544">
    <property type="entry name" value="CorA"/>
    <property type="match status" value="1"/>
</dbReference>
<dbReference type="Gene3D" id="1.20.58.340">
    <property type="entry name" value="Magnesium transport protein CorA, transmembrane region"/>
    <property type="match status" value="2"/>
</dbReference>
<dbReference type="GO" id="GO:0015095">
    <property type="term" value="F:magnesium ion transmembrane transporter activity"/>
    <property type="evidence" value="ECO:0007669"/>
    <property type="project" value="TreeGrafter"/>
</dbReference>
<evidence type="ECO:0000256" key="9">
    <source>
        <dbReference type="ARBA" id="ARBA00023136"/>
    </source>
</evidence>
<keyword evidence="3" id="KW-0813">Transport</keyword>
<dbReference type="CDD" id="cd12826">
    <property type="entry name" value="EcCorA_ZntB-like_u1"/>
    <property type="match status" value="1"/>
</dbReference>
<accession>A0A174JHS1</accession>
<sequence>MVSYSFGTRLTRLSDGERREGDDACITVMTLEEFREAKETYLHRKVLLHSMENIHYCKAEAYGGCTMGTFMIPNKNDLLGEKFSFGFYVTDSELILIDEGDMLTEIINRMEDIASKEGTVHSHAGEERAKEKGTPAAPAEFLILLMDYLIRNDVLFLQKYEAKLEDMEDELLDHQPKNFYETVIVSRKELLALHTYYEQLISLGEELESNDNHLFSEGECAGFGMFASRASRLHDHVEMLREYVFQIREMYQSQIASNQNQIMSWLTVVTTIFLPLSLLVGWYGMNFANMPELRWKYGYAGMILLSVVIVAVEIWFFKKKKIL</sequence>
<gene>
    <name evidence="13" type="primary">corA_1</name>
    <name evidence="13" type="ORF">ERS852407_04646</name>
</gene>
<comment type="function">
    <text evidence="11">Mediates influx of magnesium ions. Alternates between open and closed states. Activated by low cytoplasmic Mg(2+) levels. Inactive when cytoplasmic Mg(2+) levels are high.</text>
</comment>
<evidence type="ECO:0000256" key="2">
    <source>
        <dbReference type="ARBA" id="ARBA00009765"/>
    </source>
</evidence>
<name>A0A174JHS1_9FIRM</name>
<evidence type="ECO:0000256" key="1">
    <source>
        <dbReference type="ARBA" id="ARBA00004651"/>
    </source>
</evidence>
<dbReference type="InterPro" id="IPR045863">
    <property type="entry name" value="CorA_TM1_TM2"/>
</dbReference>
<evidence type="ECO:0000256" key="10">
    <source>
        <dbReference type="ARBA" id="ARBA00034269"/>
    </source>
</evidence>
<evidence type="ECO:0000256" key="4">
    <source>
        <dbReference type="ARBA" id="ARBA00022475"/>
    </source>
</evidence>
<comment type="subcellular location">
    <subcellularLocation>
        <location evidence="1">Cell membrane</location>
        <topology evidence="1">Multi-pass membrane protein</topology>
    </subcellularLocation>
</comment>
<dbReference type="GO" id="GO:0005886">
    <property type="term" value="C:plasma membrane"/>
    <property type="evidence" value="ECO:0007669"/>
    <property type="project" value="UniProtKB-SubCell"/>
</dbReference>
<evidence type="ECO:0000313" key="13">
    <source>
        <dbReference type="EMBL" id="CUO99233.1"/>
    </source>
</evidence>
<keyword evidence="7 12" id="KW-1133">Transmembrane helix</keyword>
<dbReference type="InterPro" id="IPR002523">
    <property type="entry name" value="MgTranspt_CorA/ZnTranspt_ZntB"/>
</dbReference>
<evidence type="ECO:0000256" key="5">
    <source>
        <dbReference type="ARBA" id="ARBA00022692"/>
    </source>
</evidence>
<dbReference type="Proteomes" id="UP000095651">
    <property type="component" value="Unassembled WGS sequence"/>
</dbReference>
<dbReference type="EMBL" id="CYZE01000015">
    <property type="protein sequence ID" value="CUO99233.1"/>
    <property type="molecule type" value="Genomic_DNA"/>
</dbReference>
<proteinExistence type="inferred from homology"/>
<dbReference type="FunFam" id="1.20.58.340:FF:000004">
    <property type="entry name" value="Magnesium transport protein CorA"/>
    <property type="match status" value="1"/>
</dbReference>
<keyword evidence="6" id="KW-0460">Magnesium</keyword>
<dbReference type="GO" id="GO:0050897">
    <property type="term" value="F:cobalt ion binding"/>
    <property type="evidence" value="ECO:0007669"/>
    <property type="project" value="TreeGrafter"/>
</dbReference>
<evidence type="ECO:0000256" key="11">
    <source>
        <dbReference type="ARBA" id="ARBA00045497"/>
    </source>
</evidence>